<dbReference type="InterPro" id="IPR006657">
    <property type="entry name" value="MoPterin_dinucl-bd_dom"/>
</dbReference>
<evidence type="ECO:0000313" key="9">
    <source>
        <dbReference type="Proteomes" id="UP000824264"/>
    </source>
</evidence>
<dbReference type="InterPro" id="IPR050612">
    <property type="entry name" value="Prok_Mopterin_Oxidored"/>
</dbReference>
<dbReference type="InterPro" id="IPR006656">
    <property type="entry name" value="Mopterin_OxRdtase"/>
</dbReference>
<keyword evidence="2" id="KW-0479">Metal-binding</keyword>
<dbReference type="Pfam" id="PF01568">
    <property type="entry name" value="Molydop_binding"/>
    <property type="match status" value="1"/>
</dbReference>
<dbReference type="Pfam" id="PF04879">
    <property type="entry name" value="Molybdop_Fe4S4"/>
    <property type="match status" value="1"/>
</dbReference>
<dbReference type="PANTHER" id="PTHR43742:SF2">
    <property type="entry name" value="ASSIMILATORY NITRATE REDUCTASE CATALYTIC SUBUNIT"/>
    <property type="match status" value="1"/>
</dbReference>
<dbReference type="GO" id="GO:0051536">
    <property type="term" value="F:iron-sulfur cluster binding"/>
    <property type="evidence" value="ECO:0007669"/>
    <property type="project" value="UniProtKB-KW"/>
</dbReference>
<dbReference type="PROSITE" id="PS51318">
    <property type="entry name" value="TAT"/>
    <property type="match status" value="1"/>
</dbReference>
<dbReference type="GO" id="GO:0016491">
    <property type="term" value="F:oxidoreductase activity"/>
    <property type="evidence" value="ECO:0007669"/>
    <property type="project" value="UniProtKB-KW"/>
</dbReference>
<dbReference type="InterPro" id="IPR009010">
    <property type="entry name" value="Asp_de-COase-like_dom_sf"/>
</dbReference>
<dbReference type="SUPFAM" id="SSF53706">
    <property type="entry name" value="Formate dehydrogenase/DMSO reductase, domains 1-3"/>
    <property type="match status" value="1"/>
</dbReference>
<sequence length="717" mass="77830">MSNTFSRRHFLQYGMAAIAGGTTLGGLPVHAAQAPAGTAAPQNDLVKGYCPFCQVRCTYHARVRNGKILELIGDRGNRWTGGAMCPKGLSIVELLNSPYRLVQPMLKQGSEWKTISYAEAVDIVVDKLRQSRAKHGDKIAERLALTSPLWDCRESELAALMTMRTAGGVNVMPAGEVCISTASNVLGMLLGANTSTTTVNEIVNAKTLVLWGANISETYPPYTRWLDKARDAGVRIVSVDCRKTPTSAWAADQLMPLPGTDGALALGAIRFVLENGAFDRARVDESITGFELMEKGAQPWSVDKVAQATGLSEDAVTAFYRTLAESPRTIIWMGGCLSRYTNGLQSIRAIIALQALRDNLIGSGRGLLTMEGGKPEGEKEFVDAVCGPAKDSGVNFRRLLNTMKKGNLDVLFLNSSYRRYPDCTGVAEAIKKVGFVVHRGFFKTEEMDVADLFVPAAFGPESAGSHYGAEKQVVWRDKCVDAPGSCVPDWQFYRDIGRKLAPEIYPDFTGPEELSERFRNTVPSWKAMSVSRMRQSPDGLIWPQPEEGAQERIGTVFTSGTYATENGKIPLDLKLMGAFGWTPPKGNPHGAGADKEYPLVLTQGKVVTQWQQTMTNFAASLAQFSRGRYVLVHPDTAKPLGIAHGDTVRIKTATGSVEAVAELTASIRPGIIFTPSHFTGTSPHAATRSKPINAILPNYWDRVSAQFNGVGCTLEKA</sequence>
<feature type="domain" description="4Fe-4S Mo/W bis-MGD-type" evidence="7">
    <location>
        <begin position="43"/>
        <end position="99"/>
    </location>
</feature>
<dbReference type="Proteomes" id="UP000824264">
    <property type="component" value="Unassembled WGS sequence"/>
</dbReference>
<dbReference type="PANTHER" id="PTHR43742">
    <property type="entry name" value="TRIMETHYLAMINE-N-OXIDE REDUCTASE"/>
    <property type="match status" value="1"/>
</dbReference>
<evidence type="ECO:0000256" key="1">
    <source>
        <dbReference type="ARBA" id="ARBA00010312"/>
    </source>
</evidence>
<reference evidence="8" key="1">
    <citation type="journal article" date="2021" name="PeerJ">
        <title>Extensive microbial diversity within the chicken gut microbiome revealed by metagenomics and culture.</title>
        <authorList>
            <person name="Gilroy R."/>
            <person name="Ravi A."/>
            <person name="Getino M."/>
            <person name="Pursley I."/>
            <person name="Horton D.L."/>
            <person name="Alikhan N.F."/>
            <person name="Baker D."/>
            <person name="Gharbi K."/>
            <person name="Hall N."/>
            <person name="Watson M."/>
            <person name="Adriaenssens E.M."/>
            <person name="Foster-Nyarko E."/>
            <person name="Jarju S."/>
            <person name="Secka A."/>
            <person name="Antonio M."/>
            <person name="Oren A."/>
            <person name="Chaudhuri R.R."/>
            <person name="La Ragione R."/>
            <person name="Hildebrand F."/>
            <person name="Pallen M.J."/>
        </authorList>
    </citation>
    <scope>NUCLEOTIDE SEQUENCE</scope>
    <source>
        <strain evidence="8">ChiSxjej5B17-1746</strain>
    </source>
</reference>
<evidence type="ECO:0000256" key="6">
    <source>
        <dbReference type="ARBA" id="ARBA00023014"/>
    </source>
</evidence>
<keyword evidence="3" id="KW-0732">Signal</keyword>
<comment type="caution">
    <text evidence="8">The sequence shown here is derived from an EMBL/GenBank/DDBJ whole genome shotgun (WGS) entry which is preliminary data.</text>
</comment>
<dbReference type="Gene3D" id="2.40.40.20">
    <property type="match status" value="1"/>
</dbReference>
<dbReference type="Gene3D" id="3.40.228.10">
    <property type="entry name" value="Dimethylsulfoxide Reductase, domain 2"/>
    <property type="match status" value="1"/>
</dbReference>
<evidence type="ECO:0000256" key="5">
    <source>
        <dbReference type="ARBA" id="ARBA00023004"/>
    </source>
</evidence>
<dbReference type="GO" id="GO:0046872">
    <property type="term" value="F:metal ion binding"/>
    <property type="evidence" value="ECO:0007669"/>
    <property type="project" value="UniProtKB-KW"/>
</dbReference>
<evidence type="ECO:0000313" key="8">
    <source>
        <dbReference type="EMBL" id="HIW79724.1"/>
    </source>
</evidence>
<evidence type="ECO:0000259" key="7">
    <source>
        <dbReference type="PROSITE" id="PS51669"/>
    </source>
</evidence>
<evidence type="ECO:0000256" key="3">
    <source>
        <dbReference type="ARBA" id="ARBA00022729"/>
    </source>
</evidence>
<dbReference type="SMART" id="SM00926">
    <property type="entry name" value="Molybdop_Fe4S4"/>
    <property type="match status" value="1"/>
</dbReference>
<dbReference type="CDD" id="cd00368">
    <property type="entry name" value="Molybdopterin-Binding"/>
    <property type="match status" value="1"/>
</dbReference>
<dbReference type="SUPFAM" id="SSF50692">
    <property type="entry name" value="ADC-like"/>
    <property type="match status" value="1"/>
</dbReference>
<evidence type="ECO:0000256" key="4">
    <source>
        <dbReference type="ARBA" id="ARBA00023002"/>
    </source>
</evidence>
<keyword evidence="6" id="KW-0411">Iron-sulfur</keyword>
<keyword evidence="4" id="KW-0560">Oxidoreductase</keyword>
<dbReference type="InterPro" id="IPR006963">
    <property type="entry name" value="Mopterin_OxRdtase_4Fe-4S_dom"/>
</dbReference>
<accession>A0A9D1U9I0</accession>
<evidence type="ECO:0000256" key="2">
    <source>
        <dbReference type="ARBA" id="ARBA00022723"/>
    </source>
</evidence>
<gene>
    <name evidence="8" type="ORF">H9874_11375</name>
</gene>
<dbReference type="PROSITE" id="PS51669">
    <property type="entry name" value="4FE4S_MOW_BIS_MGD"/>
    <property type="match status" value="1"/>
</dbReference>
<protein>
    <submittedName>
        <fullName evidence="8">Molybdopterin-dependent oxidoreductase</fullName>
    </submittedName>
</protein>
<dbReference type="AlphaFoldDB" id="A0A9D1U9I0"/>
<dbReference type="GO" id="GO:0043546">
    <property type="term" value="F:molybdopterin cofactor binding"/>
    <property type="evidence" value="ECO:0007669"/>
    <property type="project" value="InterPro"/>
</dbReference>
<comment type="similarity">
    <text evidence="1">Belongs to the prokaryotic molybdopterin-containing oxidoreductase family.</text>
</comment>
<dbReference type="InterPro" id="IPR006311">
    <property type="entry name" value="TAT_signal"/>
</dbReference>
<dbReference type="EMBL" id="DXGI01000423">
    <property type="protein sequence ID" value="HIW79724.1"/>
    <property type="molecule type" value="Genomic_DNA"/>
</dbReference>
<organism evidence="8 9">
    <name type="scientific">Candidatus Bilophila faecipullorum</name>
    <dbReference type="NCBI Taxonomy" id="2838482"/>
    <lineage>
        <taxon>Bacteria</taxon>
        <taxon>Pseudomonadati</taxon>
        <taxon>Thermodesulfobacteriota</taxon>
        <taxon>Desulfovibrionia</taxon>
        <taxon>Desulfovibrionales</taxon>
        <taxon>Desulfovibrionaceae</taxon>
        <taxon>Bilophila</taxon>
    </lineage>
</organism>
<dbReference type="CDD" id="cd00508">
    <property type="entry name" value="MopB_CT_Fdh-Nap-like"/>
    <property type="match status" value="1"/>
</dbReference>
<dbReference type="Gene3D" id="3.40.50.740">
    <property type="match status" value="1"/>
</dbReference>
<dbReference type="Gene3D" id="3.30.200.210">
    <property type="match status" value="1"/>
</dbReference>
<keyword evidence="5" id="KW-0408">Iron</keyword>
<name>A0A9D1U9I0_9BACT</name>
<dbReference type="Pfam" id="PF00384">
    <property type="entry name" value="Molybdopterin"/>
    <property type="match status" value="1"/>
</dbReference>
<reference evidence="8" key="2">
    <citation type="submission" date="2021-04" db="EMBL/GenBank/DDBJ databases">
        <authorList>
            <person name="Gilroy R."/>
        </authorList>
    </citation>
    <scope>NUCLEOTIDE SEQUENCE</scope>
    <source>
        <strain evidence="8">ChiSxjej5B17-1746</strain>
    </source>
</reference>
<proteinExistence type="inferred from homology"/>